<evidence type="ECO:0000313" key="2">
    <source>
        <dbReference type="Proteomes" id="UP000251577"/>
    </source>
</evidence>
<sequence length="93" mass="10145">MLERVRTYLCAGADDCLVQASNSPVIQSAVVYNPRKGDSRAVTMGFCSRAEPEFTDLWIAMESHMIMRLAPAGFKVSPSEVGAGFLADIRVAY</sequence>
<evidence type="ECO:0000313" key="1">
    <source>
        <dbReference type="EMBL" id="RAV31227.1"/>
    </source>
</evidence>
<comment type="caution">
    <text evidence="1">The sequence shown here is derived from an EMBL/GenBank/DDBJ whole genome shotgun (WGS) entry which is preliminary data.</text>
</comment>
<protein>
    <submittedName>
        <fullName evidence="1">Uncharacterized protein</fullName>
    </submittedName>
</protein>
<proteinExistence type="predicted"/>
<keyword evidence="2" id="KW-1185">Reference proteome</keyword>
<reference evidence="1 2" key="1">
    <citation type="journal article" date="2018" name="Syst. Appl. Microbiol.">
        <title>Corynebacterium heidelbergense sp. nov., isolated from the preen glands of Egyptian geese (Alopochen aegyptiacus).</title>
        <authorList>
            <person name="Braun M.S."/>
            <person name="Wang E."/>
            <person name="Zimmermann S."/>
            <person name="Wink M."/>
        </authorList>
    </citation>
    <scope>NUCLEOTIDE SEQUENCE [LARGE SCALE GENOMIC DNA]</scope>
    <source>
        <strain evidence="1 2">647</strain>
    </source>
</reference>
<dbReference type="AlphaFoldDB" id="A0A364V3M1"/>
<organism evidence="1 2">
    <name type="scientific">Corynebacterium heidelbergense</name>
    <dbReference type="NCBI Taxonomy" id="2055947"/>
    <lineage>
        <taxon>Bacteria</taxon>
        <taxon>Bacillati</taxon>
        <taxon>Actinomycetota</taxon>
        <taxon>Actinomycetes</taxon>
        <taxon>Mycobacteriales</taxon>
        <taxon>Corynebacteriaceae</taxon>
        <taxon>Corynebacterium</taxon>
    </lineage>
</organism>
<name>A0A364V3M1_9CORY</name>
<dbReference type="Proteomes" id="UP000251577">
    <property type="component" value="Unassembled WGS sequence"/>
</dbReference>
<gene>
    <name evidence="1" type="ORF">DLJ54_09500</name>
</gene>
<dbReference type="EMBL" id="QHCV01000142">
    <property type="protein sequence ID" value="RAV31227.1"/>
    <property type="molecule type" value="Genomic_DNA"/>
</dbReference>
<accession>A0A364V3M1</accession>